<evidence type="ECO:0000256" key="1">
    <source>
        <dbReference type="SAM" id="MobiDB-lite"/>
    </source>
</evidence>
<dbReference type="GO" id="GO:0005506">
    <property type="term" value="F:iron ion binding"/>
    <property type="evidence" value="ECO:0007669"/>
    <property type="project" value="UniProtKB-ARBA"/>
</dbReference>
<dbReference type="SUPFAM" id="SSF51197">
    <property type="entry name" value="Clavaminate synthase-like"/>
    <property type="match status" value="1"/>
</dbReference>
<dbReference type="Proteomes" id="UP000825051">
    <property type="component" value="Chromosome"/>
</dbReference>
<dbReference type="InterPro" id="IPR008775">
    <property type="entry name" value="Phytyl_CoA_dOase-like"/>
</dbReference>
<gene>
    <name evidence="2" type="ORF">K0B96_11165</name>
</gene>
<proteinExistence type="predicted"/>
<dbReference type="Pfam" id="PF05721">
    <property type="entry name" value="PhyH"/>
    <property type="match status" value="1"/>
</dbReference>
<dbReference type="EMBL" id="CP080507">
    <property type="protein sequence ID" value="QYM77878.1"/>
    <property type="molecule type" value="Genomic_DNA"/>
</dbReference>
<keyword evidence="2" id="KW-0223">Dioxygenase</keyword>
<dbReference type="GO" id="GO:0016706">
    <property type="term" value="F:2-oxoglutarate-dependent dioxygenase activity"/>
    <property type="evidence" value="ECO:0007669"/>
    <property type="project" value="UniProtKB-ARBA"/>
</dbReference>
<keyword evidence="2" id="KW-0560">Oxidoreductase</keyword>
<reference evidence="2" key="1">
    <citation type="submission" date="2021-08" db="EMBL/GenBank/DDBJ databases">
        <title>Genome of a novel bacterium of the phylum Verrucomicrobia, Oleiharenicola sp. KSB-15.</title>
        <authorList>
            <person name="Chung J.-H."/>
            <person name="Ahn J.-H."/>
            <person name="Yoon Y."/>
            <person name="Kim D.-Y."/>
            <person name="An S.-H."/>
            <person name="Park I."/>
            <person name="Yeon J."/>
        </authorList>
    </citation>
    <scope>NUCLEOTIDE SEQUENCE</scope>
    <source>
        <strain evidence="2">KSB-15</strain>
    </source>
</reference>
<protein>
    <submittedName>
        <fullName evidence="2">Phytanoyl-CoA dioxygenase family protein</fullName>
    </submittedName>
</protein>
<evidence type="ECO:0000313" key="2">
    <source>
        <dbReference type="EMBL" id="QYM77878.1"/>
    </source>
</evidence>
<dbReference type="PANTHER" id="PTHR20883">
    <property type="entry name" value="PHYTANOYL-COA DIOXYGENASE DOMAIN CONTAINING 1"/>
    <property type="match status" value="1"/>
</dbReference>
<dbReference type="RefSeq" id="WP_220160982.1">
    <property type="nucleotide sequence ID" value="NZ_CP080507.1"/>
</dbReference>
<feature type="region of interest" description="Disordered" evidence="1">
    <location>
        <begin position="1"/>
        <end position="24"/>
    </location>
</feature>
<dbReference type="AlphaFoldDB" id="A0A8F9TT91"/>
<keyword evidence="3" id="KW-1185">Reference proteome</keyword>
<dbReference type="Gene3D" id="2.60.120.620">
    <property type="entry name" value="q2cbj1_9rhob like domain"/>
    <property type="match status" value="1"/>
</dbReference>
<organism evidence="2 3">
    <name type="scientific">Horticoccus luteus</name>
    <dbReference type="NCBI Taxonomy" id="2862869"/>
    <lineage>
        <taxon>Bacteria</taxon>
        <taxon>Pseudomonadati</taxon>
        <taxon>Verrucomicrobiota</taxon>
        <taxon>Opitutia</taxon>
        <taxon>Opitutales</taxon>
        <taxon>Opitutaceae</taxon>
        <taxon>Horticoccus</taxon>
    </lineage>
</organism>
<name>A0A8F9TT91_9BACT</name>
<evidence type="ECO:0000313" key="3">
    <source>
        <dbReference type="Proteomes" id="UP000825051"/>
    </source>
</evidence>
<dbReference type="KEGG" id="ole:K0B96_11165"/>
<dbReference type="PANTHER" id="PTHR20883:SF46">
    <property type="entry name" value="PHYTANOYL-COA HYDROXYLASE"/>
    <property type="match status" value="1"/>
</dbReference>
<accession>A0A8F9TT91</accession>
<sequence length="280" mass="30662">MNEAPSLPTPNYSAPAQRAPDRSLTPEQIAFYRENGYLAVDAVMPAEEVATVRRIYDRLFNEDRAKTEGDLYDLTGEKTKGKSESVPQILQPAKYAPELLETQLVANIKAMMKQLHGPETRMVGDHAINKPPHGNSPTPWHQDEAYWDPAKEYSGLSVWVALQPATKVNGCMCFVPGSQKGEVVPHRPIGGNPLTPGLEVVPSELQAAKAVACELPAGGATFHAERTLHFTAANRSDDFRRAYIAVGMAFERKRDTARKFPWQEEQAAARAAKAAAAKSA</sequence>